<dbReference type="Proteomes" id="UP000749293">
    <property type="component" value="Unassembled WGS sequence"/>
</dbReference>
<dbReference type="EMBL" id="JAANYQ010000006">
    <property type="protein sequence ID" value="KAF4123471.1"/>
    <property type="molecule type" value="Genomic_DNA"/>
</dbReference>
<dbReference type="GeneID" id="55972397"/>
<name>A0A9P4YUR6_9HYPO</name>
<protein>
    <submittedName>
        <fullName evidence="1">Abhydrolase domain-containing protein 12</fullName>
    </submittedName>
</protein>
<proteinExistence type="predicted"/>
<sequence length="163" mass="18965">MASTSYRVAGTVPLLEPLVKFPRLMAFLNHFIHDKWRSKDRLAEFVRLHHHQDDDGQSQSQRRRPEYHISILHGEDDYDIPWTHSDQLFWHAVSATEPTGITYEELEKEKSDTRVDLGAGGWMVERRSSRGVITEQILKNGLHDRIMGYPVVSLAIYKAFNHE</sequence>
<keyword evidence="2" id="KW-1185">Reference proteome</keyword>
<dbReference type="AlphaFoldDB" id="A0A9P4YUR6"/>
<organism evidence="1 2">
    <name type="scientific">Geosmithia morbida</name>
    <dbReference type="NCBI Taxonomy" id="1094350"/>
    <lineage>
        <taxon>Eukaryota</taxon>
        <taxon>Fungi</taxon>
        <taxon>Dikarya</taxon>
        <taxon>Ascomycota</taxon>
        <taxon>Pezizomycotina</taxon>
        <taxon>Sordariomycetes</taxon>
        <taxon>Hypocreomycetidae</taxon>
        <taxon>Hypocreales</taxon>
        <taxon>Bionectriaceae</taxon>
        <taxon>Geosmithia</taxon>
    </lineage>
</organism>
<comment type="caution">
    <text evidence="1">The sequence shown here is derived from an EMBL/GenBank/DDBJ whole genome shotgun (WGS) entry which is preliminary data.</text>
</comment>
<accession>A0A9P4YUR6</accession>
<evidence type="ECO:0000313" key="2">
    <source>
        <dbReference type="Proteomes" id="UP000749293"/>
    </source>
</evidence>
<evidence type="ECO:0000313" key="1">
    <source>
        <dbReference type="EMBL" id="KAF4123471.1"/>
    </source>
</evidence>
<reference evidence="1" key="1">
    <citation type="submission" date="2020-03" db="EMBL/GenBank/DDBJ databases">
        <title>Site-based positive gene gene selection in Geosmithia morbida across the United States reveals a broad range of putative effectors and factors for local host and environmental adapation.</title>
        <authorList>
            <person name="Onufrak A."/>
            <person name="Murdoch R.W."/>
            <person name="Gazis R."/>
            <person name="Huff M."/>
            <person name="Staton M."/>
            <person name="Klingeman W."/>
            <person name="Hadziabdic D."/>
        </authorList>
    </citation>
    <scope>NUCLEOTIDE SEQUENCE</scope>
    <source>
        <strain evidence="1">1262</strain>
    </source>
</reference>
<gene>
    <name evidence="1" type="ORF">GMORB2_6172</name>
</gene>
<dbReference type="OrthoDB" id="446723at2759"/>
<dbReference type="RefSeq" id="XP_035322123.1">
    <property type="nucleotide sequence ID" value="XM_035468142.1"/>
</dbReference>